<dbReference type="Proteomes" id="UP000276133">
    <property type="component" value="Unassembled WGS sequence"/>
</dbReference>
<proteinExistence type="inferred from homology"/>
<organism evidence="7 8">
    <name type="scientific">Brachionus plicatilis</name>
    <name type="common">Marine rotifer</name>
    <name type="synonym">Brachionus muelleri</name>
    <dbReference type="NCBI Taxonomy" id="10195"/>
    <lineage>
        <taxon>Eukaryota</taxon>
        <taxon>Metazoa</taxon>
        <taxon>Spiralia</taxon>
        <taxon>Gnathifera</taxon>
        <taxon>Rotifera</taxon>
        <taxon>Eurotatoria</taxon>
        <taxon>Monogononta</taxon>
        <taxon>Pseudotrocha</taxon>
        <taxon>Ploima</taxon>
        <taxon>Brachionidae</taxon>
        <taxon>Brachionus</taxon>
    </lineage>
</organism>
<dbReference type="SUPFAM" id="SSF47616">
    <property type="entry name" value="GST C-terminal domain-like"/>
    <property type="match status" value="1"/>
</dbReference>
<gene>
    <name evidence="7" type="ORF">BpHYR1_021823</name>
</gene>
<evidence type="ECO:0000313" key="7">
    <source>
        <dbReference type="EMBL" id="RNA42724.1"/>
    </source>
</evidence>
<keyword evidence="3" id="KW-0812">Transmembrane</keyword>
<reference evidence="7 8" key="1">
    <citation type="journal article" date="2018" name="Sci. Rep.">
        <title>Genomic signatures of local adaptation to the degree of environmental predictability in rotifers.</title>
        <authorList>
            <person name="Franch-Gras L."/>
            <person name="Hahn C."/>
            <person name="Garcia-Roger E.M."/>
            <person name="Carmona M.J."/>
            <person name="Serra M."/>
            <person name="Gomez A."/>
        </authorList>
    </citation>
    <scope>NUCLEOTIDE SEQUENCE [LARGE SCALE GENOMIC DNA]</scope>
    <source>
        <strain evidence="7">HYR1</strain>
    </source>
</reference>
<dbReference type="GO" id="GO:0005254">
    <property type="term" value="F:chloride channel activity"/>
    <property type="evidence" value="ECO:0007669"/>
    <property type="project" value="TreeGrafter"/>
</dbReference>
<evidence type="ECO:0000256" key="5">
    <source>
        <dbReference type="ARBA" id="ARBA00023136"/>
    </source>
</evidence>
<dbReference type="Pfam" id="PF22441">
    <property type="entry name" value="CLIC-like_N"/>
    <property type="match status" value="1"/>
</dbReference>
<feature type="domain" description="CLIC N-terminal" evidence="6">
    <location>
        <begin position="9"/>
        <end position="94"/>
    </location>
</feature>
<dbReference type="PANTHER" id="PTHR43920">
    <property type="entry name" value="CHLORIDE INTRACELLULAR CHANNEL, ISOFORM A"/>
    <property type="match status" value="1"/>
</dbReference>
<evidence type="ECO:0000259" key="6">
    <source>
        <dbReference type="Pfam" id="PF22441"/>
    </source>
</evidence>
<dbReference type="SUPFAM" id="SSF52833">
    <property type="entry name" value="Thioredoxin-like"/>
    <property type="match status" value="1"/>
</dbReference>
<dbReference type="InterPro" id="IPR036282">
    <property type="entry name" value="Glutathione-S-Trfase_C_sf"/>
</dbReference>
<dbReference type="PANTHER" id="PTHR43920:SF5">
    <property type="entry name" value="CHLORIDE INTRACELLULAR CHANNEL CLIC"/>
    <property type="match status" value="1"/>
</dbReference>
<dbReference type="EMBL" id="REGN01000323">
    <property type="protein sequence ID" value="RNA42724.1"/>
    <property type="molecule type" value="Genomic_DNA"/>
</dbReference>
<evidence type="ECO:0000313" key="8">
    <source>
        <dbReference type="Proteomes" id="UP000276133"/>
    </source>
</evidence>
<dbReference type="Gene3D" id="3.40.30.10">
    <property type="entry name" value="Glutaredoxin"/>
    <property type="match status" value="1"/>
</dbReference>
<evidence type="ECO:0000256" key="2">
    <source>
        <dbReference type="ARBA" id="ARBA00007655"/>
    </source>
</evidence>
<comment type="subcellular location">
    <subcellularLocation>
        <location evidence="1">Membrane</location>
        <topology evidence="1">Single-pass membrane protein</topology>
    </subcellularLocation>
</comment>
<dbReference type="OrthoDB" id="1935530at2759"/>
<evidence type="ECO:0000256" key="1">
    <source>
        <dbReference type="ARBA" id="ARBA00004167"/>
    </source>
</evidence>
<accession>A0A3M7T3X1</accession>
<keyword evidence="4" id="KW-1133">Transmembrane helix</keyword>
<comment type="caution">
    <text evidence="7">The sequence shown here is derived from an EMBL/GenBank/DDBJ whole genome shotgun (WGS) entry which is preliminary data.</text>
</comment>
<evidence type="ECO:0000256" key="3">
    <source>
        <dbReference type="ARBA" id="ARBA00022692"/>
    </source>
</evidence>
<dbReference type="GO" id="GO:0016324">
    <property type="term" value="C:apical plasma membrane"/>
    <property type="evidence" value="ECO:0007669"/>
    <property type="project" value="TreeGrafter"/>
</dbReference>
<evidence type="ECO:0000256" key="4">
    <source>
        <dbReference type="ARBA" id="ARBA00022989"/>
    </source>
</evidence>
<dbReference type="GO" id="GO:0005737">
    <property type="term" value="C:cytoplasm"/>
    <property type="evidence" value="ECO:0007669"/>
    <property type="project" value="TreeGrafter"/>
</dbReference>
<keyword evidence="5" id="KW-0472">Membrane</keyword>
<sequence>MSGEDGQIPHVQLFVKRSIMDNSHKSSCPICQRWFMVLFLKSEAKELALTVFPVNMKNPEPEFKEYHATPPVVVLVQENVVLTDNLRIEQYITSRFNALDLTSDKQAENVCSDIYIKFNAYLKAVDQTVQTKERQLLGELKRINDFLEQNGSQFLSGNEMTLVDCDVMPKLQHIRIAGKSYRNFEIPSEFTALWKYIGNCYDTKAFRESCPYDQDIILHYEGKTALKPLGKNPTLQRASTTVTVPGLVETD</sequence>
<dbReference type="Gene3D" id="1.20.1050.10">
    <property type="match status" value="1"/>
</dbReference>
<protein>
    <submittedName>
        <fullName evidence="7">Chloride intracellular channel exc-4</fullName>
    </submittedName>
</protein>
<comment type="similarity">
    <text evidence="2">Belongs to the chloride channel CLIC family.</text>
</comment>
<name>A0A3M7T3X1_BRAPC</name>
<dbReference type="InterPro" id="IPR053823">
    <property type="entry name" value="CLIC_N"/>
</dbReference>
<keyword evidence="8" id="KW-1185">Reference proteome</keyword>
<dbReference type="AlphaFoldDB" id="A0A3M7T3X1"/>
<dbReference type="InterPro" id="IPR036249">
    <property type="entry name" value="Thioredoxin-like_sf"/>
</dbReference>
<dbReference type="STRING" id="10195.A0A3M7T3X1"/>